<keyword evidence="2" id="KW-1133">Transmembrane helix</keyword>
<proteinExistence type="predicted"/>
<dbReference type="EMBL" id="CAJVQB010015244">
    <property type="protein sequence ID" value="CAG8773326.1"/>
    <property type="molecule type" value="Genomic_DNA"/>
</dbReference>
<evidence type="ECO:0000256" key="2">
    <source>
        <dbReference type="SAM" id="Phobius"/>
    </source>
</evidence>
<reference evidence="3 4" key="1">
    <citation type="submission" date="2021-06" db="EMBL/GenBank/DDBJ databases">
        <authorList>
            <person name="Kallberg Y."/>
            <person name="Tangrot J."/>
            <person name="Rosling A."/>
        </authorList>
    </citation>
    <scope>NUCLEOTIDE SEQUENCE [LARGE SCALE GENOMIC DNA]</scope>
    <source>
        <strain evidence="3 4">120-4 pot B 10/14</strain>
    </source>
</reference>
<comment type="caution">
    <text evidence="3">The sequence shown here is derived from an EMBL/GenBank/DDBJ whole genome shotgun (WGS) entry which is preliminary data.</text>
</comment>
<sequence>MAQDKSCQVVMCVKTGGSVAVAVGDGTSSGLSQAQIYISSECPGVTNTTSCYVDCKGPYADVCTLGGDPNYPFNTNTTTSTNSPAPQSNSNPAKPNTANSNPAQGNNCSYGSTCINNFHSQANQADTKFYFISRLLLVITILLCYLL</sequence>
<organism evidence="3 4">
    <name type="scientific">Gigaspora margarita</name>
    <dbReference type="NCBI Taxonomy" id="4874"/>
    <lineage>
        <taxon>Eukaryota</taxon>
        <taxon>Fungi</taxon>
        <taxon>Fungi incertae sedis</taxon>
        <taxon>Mucoromycota</taxon>
        <taxon>Glomeromycotina</taxon>
        <taxon>Glomeromycetes</taxon>
        <taxon>Diversisporales</taxon>
        <taxon>Gigasporaceae</taxon>
        <taxon>Gigaspora</taxon>
    </lineage>
</organism>
<evidence type="ECO:0000313" key="3">
    <source>
        <dbReference type="EMBL" id="CAG8773326.1"/>
    </source>
</evidence>
<feature type="transmembrane region" description="Helical" evidence="2">
    <location>
        <begin position="129"/>
        <end position="146"/>
    </location>
</feature>
<protein>
    <submittedName>
        <fullName evidence="3">6878_t:CDS:1</fullName>
    </submittedName>
</protein>
<feature type="compositionally biased region" description="Low complexity" evidence="1">
    <location>
        <begin position="74"/>
        <end position="96"/>
    </location>
</feature>
<evidence type="ECO:0000256" key="1">
    <source>
        <dbReference type="SAM" id="MobiDB-lite"/>
    </source>
</evidence>
<feature type="region of interest" description="Disordered" evidence="1">
    <location>
        <begin position="74"/>
        <end position="102"/>
    </location>
</feature>
<keyword evidence="2" id="KW-0812">Transmembrane</keyword>
<gene>
    <name evidence="3" type="ORF">GMARGA_LOCUS18775</name>
</gene>
<dbReference type="Proteomes" id="UP000789901">
    <property type="component" value="Unassembled WGS sequence"/>
</dbReference>
<keyword evidence="4" id="KW-1185">Reference proteome</keyword>
<accession>A0ABN7VHU5</accession>
<name>A0ABN7VHU5_GIGMA</name>
<keyword evidence="2" id="KW-0472">Membrane</keyword>
<evidence type="ECO:0000313" key="4">
    <source>
        <dbReference type="Proteomes" id="UP000789901"/>
    </source>
</evidence>